<name>A0ACC3CD59_PYRYE</name>
<evidence type="ECO:0000313" key="2">
    <source>
        <dbReference type="Proteomes" id="UP000798662"/>
    </source>
</evidence>
<keyword evidence="2" id="KW-1185">Reference proteome</keyword>
<organism evidence="1 2">
    <name type="scientific">Pyropia yezoensis</name>
    <name type="common">Susabi-nori</name>
    <name type="synonym">Porphyra yezoensis</name>
    <dbReference type="NCBI Taxonomy" id="2788"/>
    <lineage>
        <taxon>Eukaryota</taxon>
        <taxon>Rhodophyta</taxon>
        <taxon>Bangiophyceae</taxon>
        <taxon>Bangiales</taxon>
        <taxon>Bangiaceae</taxon>
        <taxon>Pyropia</taxon>
    </lineage>
</organism>
<dbReference type="Proteomes" id="UP000798662">
    <property type="component" value="Chromosome 3"/>
</dbReference>
<evidence type="ECO:0000313" key="1">
    <source>
        <dbReference type="EMBL" id="KAK1867894.1"/>
    </source>
</evidence>
<proteinExistence type="predicted"/>
<protein>
    <submittedName>
        <fullName evidence="1">Uncharacterized protein</fullName>
    </submittedName>
</protein>
<reference evidence="1" key="1">
    <citation type="submission" date="2019-11" db="EMBL/GenBank/DDBJ databases">
        <title>Nori genome reveals adaptations in red seaweeds to the harsh intertidal environment.</title>
        <authorList>
            <person name="Wang D."/>
            <person name="Mao Y."/>
        </authorList>
    </citation>
    <scope>NUCLEOTIDE SEQUENCE</scope>
    <source>
        <tissue evidence="1">Gametophyte</tissue>
    </source>
</reference>
<accession>A0ACC3CD59</accession>
<comment type="caution">
    <text evidence="1">The sequence shown here is derived from an EMBL/GenBank/DDBJ whole genome shotgun (WGS) entry which is preliminary data.</text>
</comment>
<sequence>MLRRGALVVGPPLRSAVAASSARGQGAPSAALAGGAAPPSPLPRSPPFSSGLATGGRSRALHSSTPGHAARQSAAPAEDLYAVLGVPRTATAAEIKKAYYKAAKSLHPDAAGGGDRQRFASAGAAYEVLRDTAKRRVYDAHGQRGLEAMRQGVSPEDVERAAAGGGMGGSGGGFPFGGMGGMGGPGPGQEVDVEELLKQMFGGRGGGRPAARRRRVDPLSVPVAGEDAGTSVKLSFMDAARGAERTLRVKVNRPCSSCKGSGKTAKTRVDTCPTCDGAGQATRTAGMFVEVSTCGACGGTGSRVRDACGGCGGGGVVTGSRSVVVTFPAGIEDGTTMRVPARGHAGARGGTDGDLYVQVRVAEDPHFHRVGSDVHVVAPISFAQAALGASVPVRLLDGVEPVEVPTGTQPDDQLRMQGRGLPQPRSLWAAKRGDQYVHFKVVVPTAMSDRQRELVEELAREEGEHPAAKPEYACKGGLVERFRGFLRDVGRKMG</sequence>
<gene>
    <name evidence="1" type="ORF">I4F81_010391</name>
</gene>
<dbReference type="EMBL" id="CM020620">
    <property type="protein sequence ID" value="KAK1867894.1"/>
    <property type="molecule type" value="Genomic_DNA"/>
</dbReference>